<dbReference type="EMBL" id="JAUIRO010000006">
    <property type="protein sequence ID" value="KAK0709638.1"/>
    <property type="molecule type" value="Genomic_DNA"/>
</dbReference>
<protein>
    <recommendedName>
        <fullName evidence="1">N-acetyltransferase domain-containing protein</fullName>
    </recommendedName>
</protein>
<evidence type="ECO:0000313" key="2">
    <source>
        <dbReference type="EMBL" id="KAK0709638.1"/>
    </source>
</evidence>
<dbReference type="RefSeq" id="XP_060292942.1">
    <property type="nucleotide sequence ID" value="XM_060438542.1"/>
</dbReference>
<dbReference type="CDD" id="cd04301">
    <property type="entry name" value="NAT_SF"/>
    <property type="match status" value="1"/>
</dbReference>
<keyword evidence="3" id="KW-1185">Reference proteome</keyword>
<feature type="domain" description="N-acetyltransferase" evidence="1">
    <location>
        <begin position="91"/>
        <end position="183"/>
    </location>
</feature>
<dbReference type="InterPro" id="IPR053144">
    <property type="entry name" value="Acetyltransferase_Butenolide"/>
</dbReference>
<dbReference type="PANTHER" id="PTHR43233">
    <property type="entry name" value="FAMILY N-ACETYLTRANSFERASE, PUTATIVE (AFU_ORTHOLOGUE AFUA_6G03350)-RELATED"/>
    <property type="match status" value="1"/>
</dbReference>
<dbReference type="InterPro" id="IPR016181">
    <property type="entry name" value="Acyl_CoA_acyltransferase"/>
</dbReference>
<accession>A0AA40DRT7</accession>
<evidence type="ECO:0000313" key="3">
    <source>
        <dbReference type="Proteomes" id="UP001172101"/>
    </source>
</evidence>
<dbReference type="GeneID" id="85321812"/>
<dbReference type="Proteomes" id="UP001172101">
    <property type="component" value="Unassembled WGS sequence"/>
</dbReference>
<dbReference type="PROSITE" id="PS51186">
    <property type="entry name" value="GNAT"/>
    <property type="match status" value="1"/>
</dbReference>
<dbReference type="GO" id="GO:0016747">
    <property type="term" value="F:acyltransferase activity, transferring groups other than amino-acyl groups"/>
    <property type="evidence" value="ECO:0007669"/>
    <property type="project" value="InterPro"/>
</dbReference>
<dbReference type="Gene3D" id="3.40.630.30">
    <property type="match status" value="1"/>
</dbReference>
<organism evidence="2 3">
    <name type="scientific">Lasiosphaeria miniovina</name>
    <dbReference type="NCBI Taxonomy" id="1954250"/>
    <lineage>
        <taxon>Eukaryota</taxon>
        <taxon>Fungi</taxon>
        <taxon>Dikarya</taxon>
        <taxon>Ascomycota</taxon>
        <taxon>Pezizomycotina</taxon>
        <taxon>Sordariomycetes</taxon>
        <taxon>Sordariomycetidae</taxon>
        <taxon>Sordariales</taxon>
        <taxon>Lasiosphaeriaceae</taxon>
        <taxon>Lasiosphaeria</taxon>
    </lineage>
</organism>
<dbReference type="AlphaFoldDB" id="A0AA40DRT7"/>
<sequence length="192" mass="21202">MTPENEIRSWTRHSEDDGATYLCSTDPKLVQLDALGAALASDMLWWAQPLAEDELRRTVEHSLCFGLYVIGQTTADGGNEDPSSPPLGKTGEMVGFARLITDYATFGWLTDVYVLPEHRGRGLGQWLTMCLDEVVCAWPRLRRCMLMAGNPTTAKMYESTLGMNIVCEKGTGSGLLIMEKPGRVAITPKNHH</sequence>
<dbReference type="PANTHER" id="PTHR43233:SF1">
    <property type="entry name" value="FAMILY N-ACETYLTRANSFERASE, PUTATIVE (AFU_ORTHOLOGUE AFUA_6G03350)-RELATED"/>
    <property type="match status" value="1"/>
</dbReference>
<comment type="caution">
    <text evidence="2">The sequence shown here is derived from an EMBL/GenBank/DDBJ whole genome shotgun (WGS) entry which is preliminary data.</text>
</comment>
<reference evidence="2" key="1">
    <citation type="submission" date="2023-06" db="EMBL/GenBank/DDBJ databases">
        <title>Genome-scale phylogeny and comparative genomics of the fungal order Sordariales.</title>
        <authorList>
            <consortium name="Lawrence Berkeley National Laboratory"/>
            <person name="Hensen N."/>
            <person name="Bonometti L."/>
            <person name="Westerberg I."/>
            <person name="Brannstrom I.O."/>
            <person name="Guillou S."/>
            <person name="Cros-Aarteil S."/>
            <person name="Calhoun S."/>
            <person name="Haridas S."/>
            <person name="Kuo A."/>
            <person name="Mondo S."/>
            <person name="Pangilinan J."/>
            <person name="Riley R."/>
            <person name="LaButti K."/>
            <person name="Andreopoulos B."/>
            <person name="Lipzen A."/>
            <person name="Chen C."/>
            <person name="Yanf M."/>
            <person name="Daum C."/>
            <person name="Ng V."/>
            <person name="Clum A."/>
            <person name="Steindorff A."/>
            <person name="Ohm R."/>
            <person name="Martin F."/>
            <person name="Silar P."/>
            <person name="Natvig D."/>
            <person name="Lalanne C."/>
            <person name="Gautier V."/>
            <person name="Ament-velasquez S.L."/>
            <person name="Kruys A."/>
            <person name="Hutchinson M.I."/>
            <person name="Powell A.J."/>
            <person name="Barry K."/>
            <person name="Miller A.N."/>
            <person name="Grigoriev I.V."/>
            <person name="Debuchy R."/>
            <person name="Gladieux P."/>
            <person name="Thoren M.H."/>
            <person name="Johannesson H."/>
        </authorList>
    </citation>
    <scope>NUCLEOTIDE SEQUENCE</scope>
    <source>
        <strain evidence="2">SMH2392-1A</strain>
    </source>
</reference>
<dbReference type="InterPro" id="IPR000182">
    <property type="entry name" value="GNAT_dom"/>
</dbReference>
<evidence type="ECO:0000259" key="1">
    <source>
        <dbReference type="PROSITE" id="PS51186"/>
    </source>
</evidence>
<name>A0AA40DRT7_9PEZI</name>
<dbReference type="SUPFAM" id="SSF55729">
    <property type="entry name" value="Acyl-CoA N-acyltransferases (Nat)"/>
    <property type="match status" value="1"/>
</dbReference>
<dbReference type="Pfam" id="PF00583">
    <property type="entry name" value="Acetyltransf_1"/>
    <property type="match status" value="1"/>
</dbReference>
<gene>
    <name evidence="2" type="ORF">B0T26DRAFT_654421</name>
</gene>
<proteinExistence type="predicted"/>